<dbReference type="Proteomes" id="UP000559809">
    <property type="component" value="Unassembled WGS sequence"/>
</dbReference>
<dbReference type="RefSeq" id="WP_180158527.1">
    <property type="nucleotide sequence ID" value="NZ_JACCEM010000017.1"/>
</dbReference>
<organism evidence="8 9">
    <name type="scientific">Parapusillimonas granuli</name>
    <dbReference type="NCBI Taxonomy" id="380911"/>
    <lineage>
        <taxon>Bacteria</taxon>
        <taxon>Pseudomonadati</taxon>
        <taxon>Pseudomonadota</taxon>
        <taxon>Betaproteobacteria</taxon>
        <taxon>Burkholderiales</taxon>
        <taxon>Alcaligenaceae</taxon>
        <taxon>Parapusillimonas</taxon>
    </lineage>
</organism>
<evidence type="ECO:0000256" key="5">
    <source>
        <dbReference type="ARBA" id="ARBA00023136"/>
    </source>
</evidence>
<accession>A0A853G4N5</accession>
<comment type="subcellular location">
    <subcellularLocation>
        <location evidence="1 6">Cell membrane</location>
        <topology evidence="1 6">Multi-pass membrane protein</topology>
    </subcellularLocation>
</comment>
<reference evidence="8 9" key="1">
    <citation type="submission" date="2020-07" db="EMBL/GenBank/DDBJ databases">
        <title>Taxonomic revisions and descriptions of new bacterial species based on genomic comparisons in the high-G+C-content subgroup of the family Alcaligenaceae.</title>
        <authorList>
            <person name="Szabo A."/>
            <person name="Felfoldi T."/>
        </authorList>
    </citation>
    <scope>NUCLEOTIDE SEQUENCE [LARGE SCALE GENOMIC DNA]</scope>
    <source>
        <strain evidence="8 9">LMG 24012</strain>
    </source>
</reference>
<keyword evidence="2 6" id="KW-0813">Transport</keyword>
<dbReference type="PANTHER" id="PTHR30177">
    <property type="entry name" value="GLYCINE BETAINE/L-PROLINE TRANSPORT SYSTEM PERMEASE PROTEIN PROW"/>
    <property type="match status" value="1"/>
</dbReference>
<feature type="domain" description="ABC transmembrane type-1" evidence="7">
    <location>
        <begin position="22"/>
        <end position="201"/>
    </location>
</feature>
<dbReference type="GO" id="GO:0055085">
    <property type="term" value="P:transmembrane transport"/>
    <property type="evidence" value="ECO:0007669"/>
    <property type="project" value="InterPro"/>
</dbReference>
<keyword evidence="9" id="KW-1185">Reference proteome</keyword>
<feature type="transmembrane region" description="Helical" evidence="6">
    <location>
        <begin position="136"/>
        <end position="162"/>
    </location>
</feature>
<evidence type="ECO:0000313" key="9">
    <source>
        <dbReference type="Proteomes" id="UP000559809"/>
    </source>
</evidence>
<evidence type="ECO:0000256" key="6">
    <source>
        <dbReference type="RuleBase" id="RU363032"/>
    </source>
</evidence>
<dbReference type="PANTHER" id="PTHR30177:SF33">
    <property type="entry name" value="POSSIBLE OSMOPROTECTANT (GLYCINE BETAINE_CARNITINE_CHOLINE_L-PROLINE) TRANSPORT INTEGRAL MEMBRANE PROTEIN ABC TRANSPORTER PROZ"/>
    <property type="match status" value="1"/>
</dbReference>
<feature type="transmembrane region" description="Helical" evidence="6">
    <location>
        <begin position="182"/>
        <end position="204"/>
    </location>
</feature>
<protein>
    <submittedName>
        <fullName evidence="8">ABC transporter permease</fullName>
    </submittedName>
</protein>
<dbReference type="GO" id="GO:0031460">
    <property type="term" value="P:glycine betaine transport"/>
    <property type="evidence" value="ECO:0007669"/>
    <property type="project" value="TreeGrafter"/>
</dbReference>
<dbReference type="AlphaFoldDB" id="A0A853G4N5"/>
<dbReference type="InterPro" id="IPR000515">
    <property type="entry name" value="MetI-like"/>
</dbReference>
<sequence length="216" mass="22366">MNLLLETLQFVQNNGDRVIDAGIRHVNLSFSALVLASLFAIPAGIWLALSGRYTLLVINIANVGRTVPSLAILALAMPLLGTGFTPSLLALALLAVPPILINTYVGFNGVDADTIDAARGVGMRESQITRQVRLPLALPMVFAGLRTAAVQVISGAVLAAYIGGGGFGEFITSGVAMMAMPMLLVGAVPATILAIAVDALFGVLQKAMTPKGIRTS</sequence>
<dbReference type="InterPro" id="IPR051204">
    <property type="entry name" value="ABC_transp_perm/SBD"/>
</dbReference>
<evidence type="ECO:0000259" key="7">
    <source>
        <dbReference type="PROSITE" id="PS50928"/>
    </source>
</evidence>
<keyword evidence="4 6" id="KW-1133">Transmembrane helix</keyword>
<comment type="caution">
    <text evidence="8">The sequence shown here is derived from an EMBL/GenBank/DDBJ whole genome shotgun (WGS) entry which is preliminary data.</text>
</comment>
<evidence type="ECO:0000313" key="8">
    <source>
        <dbReference type="EMBL" id="NYT51853.1"/>
    </source>
</evidence>
<proteinExistence type="inferred from homology"/>
<keyword evidence="3 6" id="KW-0812">Transmembrane</keyword>
<evidence type="ECO:0000256" key="3">
    <source>
        <dbReference type="ARBA" id="ARBA00022692"/>
    </source>
</evidence>
<comment type="similarity">
    <text evidence="6">Belongs to the binding-protein-dependent transport system permease family.</text>
</comment>
<keyword evidence="5 6" id="KW-0472">Membrane</keyword>
<evidence type="ECO:0000256" key="1">
    <source>
        <dbReference type="ARBA" id="ARBA00004651"/>
    </source>
</evidence>
<evidence type="ECO:0000256" key="4">
    <source>
        <dbReference type="ARBA" id="ARBA00022989"/>
    </source>
</evidence>
<feature type="transmembrane region" description="Helical" evidence="6">
    <location>
        <begin position="26"/>
        <end position="49"/>
    </location>
</feature>
<dbReference type="PROSITE" id="PS50928">
    <property type="entry name" value="ABC_TM1"/>
    <property type="match status" value="1"/>
</dbReference>
<dbReference type="Pfam" id="PF00528">
    <property type="entry name" value="BPD_transp_1"/>
    <property type="match status" value="1"/>
</dbReference>
<dbReference type="CDD" id="cd06261">
    <property type="entry name" value="TM_PBP2"/>
    <property type="match status" value="1"/>
</dbReference>
<gene>
    <name evidence="8" type="ORF">H0A72_21310</name>
</gene>
<name>A0A853G4N5_9BURK</name>
<dbReference type="SUPFAM" id="SSF161098">
    <property type="entry name" value="MetI-like"/>
    <property type="match status" value="1"/>
</dbReference>
<dbReference type="Gene3D" id="1.10.3720.10">
    <property type="entry name" value="MetI-like"/>
    <property type="match status" value="1"/>
</dbReference>
<dbReference type="GO" id="GO:0005886">
    <property type="term" value="C:plasma membrane"/>
    <property type="evidence" value="ECO:0007669"/>
    <property type="project" value="UniProtKB-SubCell"/>
</dbReference>
<dbReference type="EMBL" id="JACCEM010000017">
    <property type="protein sequence ID" value="NYT51853.1"/>
    <property type="molecule type" value="Genomic_DNA"/>
</dbReference>
<dbReference type="InterPro" id="IPR035906">
    <property type="entry name" value="MetI-like_sf"/>
</dbReference>
<evidence type="ECO:0000256" key="2">
    <source>
        <dbReference type="ARBA" id="ARBA00022448"/>
    </source>
</evidence>